<comment type="subcellular location">
    <subcellularLocation>
        <location evidence="1">Membrane</location>
    </subcellularLocation>
</comment>
<evidence type="ECO:0000256" key="1">
    <source>
        <dbReference type="ARBA" id="ARBA00004370"/>
    </source>
</evidence>
<keyword evidence="2 3" id="KW-0472">Membrane</keyword>
<dbReference type="GO" id="GO:0005886">
    <property type="term" value="C:plasma membrane"/>
    <property type="evidence" value="ECO:0007669"/>
    <property type="project" value="TreeGrafter"/>
</dbReference>
<dbReference type="STRING" id="1801660.A2Z78_00590"/>
<dbReference type="InterPro" id="IPR012338">
    <property type="entry name" value="Beta-lactam/transpept-like"/>
</dbReference>
<accession>A0A1G2DWV2</accession>
<dbReference type="InterPro" id="IPR005311">
    <property type="entry name" value="PBP_dimer"/>
</dbReference>
<evidence type="ECO:0000256" key="3">
    <source>
        <dbReference type="SAM" id="Phobius"/>
    </source>
</evidence>
<evidence type="ECO:0000313" key="6">
    <source>
        <dbReference type="EMBL" id="OGZ18027.1"/>
    </source>
</evidence>
<feature type="transmembrane region" description="Helical" evidence="3">
    <location>
        <begin position="21"/>
        <end position="39"/>
    </location>
</feature>
<dbReference type="Proteomes" id="UP000176752">
    <property type="component" value="Unassembled WGS sequence"/>
</dbReference>
<evidence type="ECO:0000256" key="2">
    <source>
        <dbReference type="ARBA" id="ARBA00023136"/>
    </source>
</evidence>
<organism evidence="6 7">
    <name type="scientific">Candidatus Nealsonbacteria bacterium RBG_13_36_15</name>
    <dbReference type="NCBI Taxonomy" id="1801660"/>
    <lineage>
        <taxon>Bacteria</taxon>
        <taxon>Candidatus Nealsoniibacteriota</taxon>
    </lineage>
</organism>
<dbReference type="GO" id="GO:0008658">
    <property type="term" value="F:penicillin binding"/>
    <property type="evidence" value="ECO:0007669"/>
    <property type="project" value="InterPro"/>
</dbReference>
<gene>
    <name evidence="6" type="ORF">A2Z78_00590</name>
</gene>
<proteinExistence type="predicted"/>
<dbReference type="InterPro" id="IPR036138">
    <property type="entry name" value="PBP_dimer_sf"/>
</dbReference>
<dbReference type="Gene3D" id="3.90.1310.10">
    <property type="entry name" value="Penicillin-binding protein 2a (Domain 2)"/>
    <property type="match status" value="1"/>
</dbReference>
<keyword evidence="3" id="KW-1133">Transmembrane helix</keyword>
<dbReference type="Gene3D" id="3.30.450.330">
    <property type="match status" value="1"/>
</dbReference>
<keyword evidence="3" id="KW-0812">Transmembrane</keyword>
<reference evidence="6 7" key="1">
    <citation type="journal article" date="2016" name="Nat. Commun.">
        <title>Thousands of microbial genomes shed light on interconnected biogeochemical processes in an aquifer system.</title>
        <authorList>
            <person name="Anantharaman K."/>
            <person name="Brown C.T."/>
            <person name="Hug L.A."/>
            <person name="Sharon I."/>
            <person name="Castelle C.J."/>
            <person name="Probst A.J."/>
            <person name="Thomas B.C."/>
            <person name="Singh A."/>
            <person name="Wilkins M.J."/>
            <person name="Karaoz U."/>
            <person name="Brodie E.L."/>
            <person name="Williams K.H."/>
            <person name="Hubbard S.S."/>
            <person name="Banfield J.F."/>
        </authorList>
    </citation>
    <scope>NUCLEOTIDE SEQUENCE [LARGE SCALE GENOMIC DNA]</scope>
</reference>
<comment type="caution">
    <text evidence="6">The sequence shown here is derived from an EMBL/GenBank/DDBJ whole genome shotgun (WGS) entry which is preliminary data.</text>
</comment>
<sequence>MKRWRINPPKSREIRFWRVDLIFLFIIFFGAVIICRLFFLQVLNQEYWQALAKGQQEVFLEIPGTRGEIFLRDKSDNLYPLAVNKDWFLVYAAPNEVRDKIGTAQKLSEALELDKDLILEKINKETFYAVIKKRLTEEELDKIKSLNLDGIYLEKENGRFYPQKFLASQTIGFLGAEGEGKYGIEGYYNDVLRGEKGFQEGERSAQGFFLAFAERFLPAERGSDLILTIDYNIQFKAEKLLEKAKEELGIEEGTIIVGDPASGDILAIANFPNFDPNKYSEIEDWEIFQDSAIQKIFEPGSAFKPIIMAAGLNENKFTPETTYEDKGFVKVGGYTIYNYGNRTWGQKTMTEVLEMSINTGAVFAEKQVGHNLFLKYLEKFGIFKPTGIDLEGEIFSENKEFKMGYEINFATASFGQGIEMTPIQFFRAFSGIANKGILVKPHVIKKVLTDGEEKEVQPEVLDTQIISSQASSQLIKMLVSVVEQGYAKRAKIPGYYMAGKTGTAQISWSALGVNKAGYSDKTVQSFIGFAPAYNPRFQILVKLNNPKAKTAEYSAMPIYRELAKYIIDYYQIPPDYELNEEETEGT</sequence>
<dbReference type="Gene3D" id="3.40.710.10">
    <property type="entry name" value="DD-peptidase/beta-lactamase superfamily"/>
    <property type="match status" value="1"/>
</dbReference>
<dbReference type="EMBL" id="MHLV01000007">
    <property type="protein sequence ID" value="OGZ18027.1"/>
    <property type="molecule type" value="Genomic_DNA"/>
</dbReference>
<protein>
    <recommendedName>
        <fullName evidence="8">Penicillin-binding protein transpeptidase domain-containing protein</fullName>
    </recommendedName>
</protein>
<dbReference type="InterPro" id="IPR001460">
    <property type="entry name" value="PCN-bd_Tpept"/>
</dbReference>
<dbReference type="SUPFAM" id="SSF56519">
    <property type="entry name" value="Penicillin binding protein dimerisation domain"/>
    <property type="match status" value="1"/>
</dbReference>
<dbReference type="PANTHER" id="PTHR30627:SF1">
    <property type="entry name" value="PEPTIDOGLYCAN D,D-TRANSPEPTIDASE FTSI"/>
    <property type="match status" value="1"/>
</dbReference>
<dbReference type="AlphaFoldDB" id="A0A1G2DWV2"/>
<evidence type="ECO:0008006" key="8">
    <source>
        <dbReference type="Google" id="ProtNLM"/>
    </source>
</evidence>
<name>A0A1G2DWV2_9BACT</name>
<evidence type="ECO:0000259" key="5">
    <source>
        <dbReference type="Pfam" id="PF03717"/>
    </source>
</evidence>
<dbReference type="Pfam" id="PF03717">
    <property type="entry name" value="PBP_dimer"/>
    <property type="match status" value="1"/>
</dbReference>
<dbReference type="InterPro" id="IPR050515">
    <property type="entry name" value="Beta-lactam/transpept"/>
</dbReference>
<evidence type="ECO:0000259" key="4">
    <source>
        <dbReference type="Pfam" id="PF00905"/>
    </source>
</evidence>
<dbReference type="SUPFAM" id="SSF56601">
    <property type="entry name" value="beta-lactamase/transpeptidase-like"/>
    <property type="match status" value="1"/>
</dbReference>
<dbReference type="PANTHER" id="PTHR30627">
    <property type="entry name" value="PEPTIDOGLYCAN D,D-TRANSPEPTIDASE"/>
    <property type="match status" value="1"/>
</dbReference>
<dbReference type="Pfam" id="PF00905">
    <property type="entry name" value="Transpeptidase"/>
    <property type="match status" value="1"/>
</dbReference>
<evidence type="ECO:0000313" key="7">
    <source>
        <dbReference type="Proteomes" id="UP000176752"/>
    </source>
</evidence>
<dbReference type="GO" id="GO:0071555">
    <property type="term" value="P:cell wall organization"/>
    <property type="evidence" value="ECO:0007669"/>
    <property type="project" value="TreeGrafter"/>
</dbReference>
<feature type="domain" description="Penicillin-binding protein transpeptidase" evidence="4">
    <location>
        <begin position="253"/>
        <end position="562"/>
    </location>
</feature>
<feature type="domain" description="Penicillin-binding protein dimerisation" evidence="5">
    <location>
        <begin position="62"/>
        <end position="207"/>
    </location>
</feature>